<reference evidence="4" key="4">
    <citation type="journal article" date="2008" name="Nucleic Acids Res.">
        <title>The rice annotation project database (RAP-DB): 2008 update.</title>
        <authorList>
            <consortium name="The rice annotation project (RAP)"/>
        </authorList>
    </citation>
    <scope>GENOME REANNOTATION</scope>
    <source>
        <strain evidence="4">cv. Nipponbare</strain>
    </source>
</reference>
<accession>Q6ZAM8</accession>
<gene>
    <name evidence="2" type="ORF">OJ1217_D10.28</name>
    <name evidence="3" type="ORF">P0031C02.2</name>
</gene>
<evidence type="ECO:0000313" key="4">
    <source>
        <dbReference type="Proteomes" id="UP000000763"/>
    </source>
</evidence>
<feature type="region of interest" description="Disordered" evidence="1">
    <location>
        <begin position="85"/>
        <end position="113"/>
    </location>
</feature>
<evidence type="ECO:0000313" key="2">
    <source>
        <dbReference type="EMBL" id="BAD05255.1"/>
    </source>
</evidence>
<organism evidence="3 4">
    <name type="scientific">Oryza sativa subsp. japonica</name>
    <name type="common">Rice</name>
    <dbReference type="NCBI Taxonomy" id="39947"/>
    <lineage>
        <taxon>Eukaryota</taxon>
        <taxon>Viridiplantae</taxon>
        <taxon>Streptophyta</taxon>
        <taxon>Embryophyta</taxon>
        <taxon>Tracheophyta</taxon>
        <taxon>Spermatophyta</taxon>
        <taxon>Magnoliopsida</taxon>
        <taxon>Liliopsida</taxon>
        <taxon>Poales</taxon>
        <taxon>Poaceae</taxon>
        <taxon>BOP clade</taxon>
        <taxon>Oryzoideae</taxon>
        <taxon>Oryzeae</taxon>
        <taxon>Oryzinae</taxon>
        <taxon>Oryza</taxon>
        <taxon>Oryza sativa</taxon>
    </lineage>
</organism>
<proteinExistence type="predicted"/>
<reference evidence="3" key="2">
    <citation type="submission" date="2002-01" db="EMBL/GenBank/DDBJ databases">
        <title>Oryza sativa nipponbare(GA3) genomic DNA, chromosome 8, PAC clone:P0031C02.</title>
        <authorList>
            <person name="Sasaki T."/>
            <person name="Matsumoto T."/>
            <person name="Yamamoto K."/>
        </authorList>
    </citation>
    <scope>NUCLEOTIDE SEQUENCE</scope>
</reference>
<dbReference type="AlphaFoldDB" id="Q6ZAM8"/>
<evidence type="ECO:0000313" key="3">
    <source>
        <dbReference type="EMBL" id="BAD05380.1"/>
    </source>
</evidence>
<dbReference type="EMBL" id="AP003907">
    <property type="protein sequence ID" value="BAD05255.1"/>
    <property type="molecule type" value="Genomic_DNA"/>
</dbReference>
<dbReference type="EMBL" id="AP004657">
    <property type="protein sequence ID" value="BAD05380.1"/>
    <property type="molecule type" value="Genomic_DNA"/>
</dbReference>
<name>Q6ZAM8_ORYSJ</name>
<protein>
    <submittedName>
        <fullName evidence="3">Uncharacterized protein</fullName>
    </submittedName>
</protein>
<feature type="compositionally biased region" description="Basic residues" evidence="1">
    <location>
        <begin position="92"/>
        <end position="113"/>
    </location>
</feature>
<evidence type="ECO:0000256" key="1">
    <source>
        <dbReference type="SAM" id="MobiDB-lite"/>
    </source>
</evidence>
<reference evidence="2" key="1">
    <citation type="submission" date="2001-07" db="EMBL/GenBank/DDBJ databases">
        <title>Oryza sativa nipponbare(GA3) genomic DNA, chromosome 8, BAC clone:OJ1217_D10.</title>
        <authorList>
            <person name="Sasaki T."/>
            <person name="Matsumoto T."/>
            <person name="Yamamoto K."/>
        </authorList>
    </citation>
    <scope>NUCLEOTIDE SEQUENCE</scope>
</reference>
<dbReference type="Proteomes" id="UP000000763">
    <property type="component" value="Chromosome 8"/>
</dbReference>
<reference evidence="4" key="3">
    <citation type="journal article" date="2005" name="Nature">
        <title>The map-based sequence of the rice genome.</title>
        <authorList>
            <consortium name="International rice genome sequencing project (IRGSP)"/>
            <person name="Matsumoto T."/>
            <person name="Wu J."/>
            <person name="Kanamori H."/>
            <person name="Katayose Y."/>
            <person name="Fujisawa M."/>
            <person name="Namiki N."/>
            <person name="Mizuno H."/>
            <person name="Yamamoto K."/>
            <person name="Antonio B.A."/>
            <person name="Baba T."/>
            <person name="Sakata K."/>
            <person name="Nagamura Y."/>
            <person name="Aoki H."/>
            <person name="Arikawa K."/>
            <person name="Arita K."/>
            <person name="Bito T."/>
            <person name="Chiden Y."/>
            <person name="Fujitsuka N."/>
            <person name="Fukunaka R."/>
            <person name="Hamada M."/>
            <person name="Harada C."/>
            <person name="Hayashi A."/>
            <person name="Hijishita S."/>
            <person name="Honda M."/>
            <person name="Hosokawa S."/>
            <person name="Ichikawa Y."/>
            <person name="Idonuma A."/>
            <person name="Iijima M."/>
            <person name="Ikeda M."/>
            <person name="Ikeno M."/>
            <person name="Ito K."/>
            <person name="Ito S."/>
            <person name="Ito T."/>
            <person name="Ito Y."/>
            <person name="Ito Y."/>
            <person name="Iwabuchi A."/>
            <person name="Kamiya K."/>
            <person name="Karasawa W."/>
            <person name="Kurita K."/>
            <person name="Katagiri S."/>
            <person name="Kikuta A."/>
            <person name="Kobayashi H."/>
            <person name="Kobayashi N."/>
            <person name="Machita K."/>
            <person name="Maehara T."/>
            <person name="Masukawa M."/>
            <person name="Mizubayashi T."/>
            <person name="Mukai Y."/>
            <person name="Nagasaki H."/>
            <person name="Nagata Y."/>
            <person name="Naito S."/>
            <person name="Nakashima M."/>
            <person name="Nakama Y."/>
            <person name="Nakamichi Y."/>
            <person name="Nakamura M."/>
            <person name="Meguro A."/>
            <person name="Negishi M."/>
            <person name="Ohta I."/>
            <person name="Ohta T."/>
            <person name="Okamoto M."/>
            <person name="Ono N."/>
            <person name="Saji S."/>
            <person name="Sakaguchi M."/>
            <person name="Sakai K."/>
            <person name="Shibata M."/>
            <person name="Shimokawa T."/>
            <person name="Song J."/>
            <person name="Takazaki Y."/>
            <person name="Terasawa K."/>
            <person name="Tsugane M."/>
            <person name="Tsuji K."/>
            <person name="Ueda S."/>
            <person name="Waki K."/>
            <person name="Yamagata H."/>
            <person name="Yamamoto M."/>
            <person name="Yamamoto S."/>
            <person name="Yamane H."/>
            <person name="Yoshiki S."/>
            <person name="Yoshihara R."/>
            <person name="Yukawa K."/>
            <person name="Zhong H."/>
            <person name="Yano M."/>
            <person name="Yuan Q."/>
            <person name="Ouyang S."/>
            <person name="Liu J."/>
            <person name="Jones K.M."/>
            <person name="Gansberger K."/>
            <person name="Moffat K."/>
            <person name="Hill J."/>
            <person name="Bera J."/>
            <person name="Fadrosh D."/>
            <person name="Jin S."/>
            <person name="Johri S."/>
            <person name="Kim M."/>
            <person name="Overton L."/>
            <person name="Reardon M."/>
            <person name="Tsitrin T."/>
            <person name="Vuong H."/>
            <person name="Weaver B."/>
            <person name="Ciecko A."/>
            <person name="Tallon L."/>
            <person name="Jackson J."/>
            <person name="Pai G."/>
            <person name="Aken S.V."/>
            <person name="Utterback T."/>
            <person name="Reidmuller S."/>
            <person name="Feldblyum T."/>
            <person name="Hsiao J."/>
            <person name="Zismann V."/>
            <person name="Iobst S."/>
            <person name="de Vazeille A.R."/>
            <person name="Buell C.R."/>
            <person name="Ying K."/>
            <person name="Li Y."/>
            <person name="Lu T."/>
            <person name="Huang Y."/>
            <person name="Zhao Q."/>
            <person name="Feng Q."/>
            <person name="Zhang L."/>
            <person name="Zhu J."/>
            <person name="Weng Q."/>
            <person name="Mu J."/>
            <person name="Lu Y."/>
            <person name="Fan D."/>
            <person name="Liu Y."/>
            <person name="Guan J."/>
            <person name="Zhang Y."/>
            <person name="Yu S."/>
            <person name="Liu X."/>
            <person name="Zhang Y."/>
            <person name="Hong G."/>
            <person name="Han B."/>
            <person name="Choisne N."/>
            <person name="Demange N."/>
            <person name="Orjeda G."/>
            <person name="Samain S."/>
            <person name="Cattolico L."/>
            <person name="Pelletier E."/>
            <person name="Couloux A."/>
            <person name="Segurens B."/>
            <person name="Wincker P."/>
            <person name="D'Hont A."/>
            <person name="Scarpelli C."/>
            <person name="Weissenbach J."/>
            <person name="Salanoubat M."/>
            <person name="Quetier F."/>
            <person name="Yu Y."/>
            <person name="Kim H.R."/>
            <person name="Rambo T."/>
            <person name="Currie J."/>
            <person name="Collura K."/>
            <person name="Luo M."/>
            <person name="Yang T."/>
            <person name="Ammiraju J.S.S."/>
            <person name="Engler F."/>
            <person name="Soderlund C."/>
            <person name="Wing R.A."/>
            <person name="Palmer L.E."/>
            <person name="de la Bastide M."/>
            <person name="Spiegel L."/>
            <person name="Nascimento L."/>
            <person name="Zutavern T."/>
            <person name="O'Shaughnessy A."/>
            <person name="Dike S."/>
            <person name="Dedhia N."/>
            <person name="Preston R."/>
            <person name="Balija V."/>
            <person name="McCombie W.R."/>
            <person name="Chow T."/>
            <person name="Chen H."/>
            <person name="Chung M."/>
            <person name="Chen C."/>
            <person name="Shaw J."/>
            <person name="Wu H."/>
            <person name="Hsiao K."/>
            <person name="Chao Y."/>
            <person name="Chu M."/>
            <person name="Cheng C."/>
            <person name="Hour A."/>
            <person name="Lee P."/>
            <person name="Lin S."/>
            <person name="Lin Y."/>
            <person name="Liou J."/>
            <person name="Liu S."/>
            <person name="Hsing Y."/>
            <person name="Raghuvanshi S."/>
            <person name="Mohanty A."/>
            <person name="Bharti A.K."/>
            <person name="Gaur A."/>
            <person name="Gupta V."/>
            <person name="Kumar D."/>
            <person name="Ravi V."/>
            <person name="Vij S."/>
            <person name="Kapur A."/>
            <person name="Khurana P."/>
            <person name="Khurana P."/>
            <person name="Khurana J.P."/>
            <person name="Tyagi A.K."/>
            <person name="Gaikwad K."/>
            <person name="Singh A."/>
            <person name="Dalal V."/>
            <person name="Srivastava S."/>
            <person name="Dixit A."/>
            <person name="Pal A.K."/>
            <person name="Ghazi I.A."/>
            <person name="Yadav M."/>
            <person name="Pandit A."/>
            <person name="Bhargava A."/>
            <person name="Sureshbabu K."/>
            <person name="Batra K."/>
            <person name="Sharma T.R."/>
            <person name="Mohapatra T."/>
            <person name="Singh N.K."/>
            <person name="Messing J."/>
            <person name="Nelson A.B."/>
            <person name="Fuks G."/>
            <person name="Kavchok S."/>
            <person name="Keizer G."/>
            <person name="Linton E."/>
            <person name="Llaca V."/>
            <person name="Song R."/>
            <person name="Tanyolac B."/>
            <person name="Young S."/>
            <person name="Ho-Il K."/>
            <person name="Hahn J.H."/>
            <person name="Sangsakoo G."/>
            <person name="Vanavichit A."/>
            <person name="de Mattos Luiz.A.T."/>
            <person name="Zimmer P.D."/>
            <person name="Malone G."/>
            <person name="Dellagostin O."/>
            <person name="de Oliveira A.C."/>
            <person name="Bevan M."/>
            <person name="Bancroft I."/>
            <person name="Minx P."/>
            <person name="Cordum H."/>
            <person name="Wilson R."/>
            <person name="Cheng Z."/>
            <person name="Jin W."/>
            <person name="Jiang J."/>
            <person name="Leong S.A."/>
            <person name="Iwama H."/>
            <person name="Gojobori T."/>
            <person name="Itoh T."/>
            <person name="Niimura Y."/>
            <person name="Fujii Y."/>
            <person name="Habara T."/>
            <person name="Sakai H."/>
            <person name="Sato Y."/>
            <person name="Wilson G."/>
            <person name="Kumar K."/>
            <person name="McCouch S."/>
            <person name="Juretic N."/>
            <person name="Hoen D."/>
            <person name="Wright S."/>
            <person name="Bruskiewich R."/>
            <person name="Bureau T."/>
            <person name="Miyao A."/>
            <person name="Hirochika H."/>
            <person name="Nishikawa T."/>
            <person name="Kadowaki K."/>
            <person name="Sugiura M."/>
            <person name="Burr B."/>
            <person name="Sasaki T."/>
        </authorList>
    </citation>
    <scope>NUCLEOTIDE SEQUENCE [LARGE SCALE GENOMIC DNA]</scope>
    <source>
        <strain evidence="4">cv. Nipponbare</strain>
    </source>
</reference>
<sequence length="141" mass="16453">MSSLVRGVTLARATTSDPRRWQVQCLPPRHPHVLPSCCRYCVGTGEVSIFLLSCITLPCRCSHGCLRYGRGEYRTEEEEDARMWWQQEHATGRRRRRRKKQGMKRAKNTSKRRAVCSMAGSFEEGGRARGKKLIEKMWRRR</sequence>